<reference evidence="2 3" key="1">
    <citation type="submission" date="2023-02" db="EMBL/GenBank/DDBJ databases">
        <title>LHISI_Scaffold_Assembly.</title>
        <authorList>
            <person name="Stuart O.P."/>
            <person name="Cleave R."/>
            <person name="Magrath M.J.L."/>
            <person name="Mikheyev A.S."/>
        </authorList>
    </citation>
    <scope>NUCLEOTIDE SEQUENCE [LARGE SCALE GENOMIC DNA]</scope>
    <source>
        <strain evidence="2">Daus_M_001</strain>
        <tissue evidence="2">Leg muscle</tissue>
    </source>
</reference>
<organism evidence="2 3">
    <name type="scientific">Dryococelus australis</name>
    <dbReference type="NCBI Taxonomy" id="614101"/>
    <lineage>
        <taxon>Eukaryota</taxon>
        <taxon>Metazoa</taxon>
        <taxon>Ecdysozoa</taxon>
        <taxon>Arthropoda</taxon>
        <taxon>Hexapoda</taxon>
        <taxon>Insecta</taxon>
        <taxon>Pterygota</taxon>
        <taxon>Neoptera</taxon>
        <taxon>Polyneoptera</taxon>
        <taxon>Phasmatodea</taxon>
        <taxon>Verophasmatodea</taxon>
        <taxon>Anareolatae</taxon>
        <taxon>Phasmatidae</taxon>
        <taxon>Eurycanthinae</taxon>
        <taxon>Dryococelus</taxon>
    </lineage>
</organism>
<evidence type="ECO:0000256" key="1">
    <source>
        <dbReference type="SAM" id="MobiDB-lite"/>
    </source>
</evidence>
<evidence type="ECO:0000313" key="2">
    <source>
        <dbReference type="EMBL" id="KAJ8874912.1"/>
    </source>
</evidence>
<accession>A0ABQ9GSC0</accession>
<proteinExistence type="predicted"/>
<dbReference type="Proteomes" id="UP001159363">
    <property type="component" value="Chromosome 8"/>
</dbReference>
<gene>
    <name evidence="2" type="ORF">PR048_022802</name>
</gene>
<dbReference type="EMBL" id="JARBHB010000009">
    <property type="protein sequence ID" value="KAJ8874912.1"/>
    <property type="molecule type" value="Genomic_DNA"/>
</dbReference>
<feature type="region of interest" description="Disordered" evidence="1">
    <location>
        <begin position="137"/>
        <end position="159"/>
    </location>
</feature>
<name>A0ABQ9GSC0_9NEOP</name>
<keyword evidence="3" id="KW-1185">Reference proteome</keyword>
<evidence type="ECO:0000313" key="3">
    <source>
        <dbReference type="Proteomes" id="UP001159363"/>
    </source>
</evidence>
<comment type="caution">
    <text evidence="2">The sequence shown here is derived from an EMBL/GenBank/DDBJ whole genome shotgun (WGS) entry which is preliminary data.</text>
</comment>
<sequence length="642" mass="71799">MRNTGDSGSKNIAAVKSMGNRRQQVLNAVYDRVSDTAQGSTFLGGEYCCVVVMLHQFVKKYSSVAMYRPGAVSCLDALDNAASRMDWILVKAAILPTSWDDKWLMYSHAWGLAHLSILHGVGITNVIPIEWQRKVHTRQSRPRASHTPGEESCGGMAQQQPTCSNIGSFGQSVDDQKTRPEVTSMLGAVCHWVAGLLVQSLNHADIFHVRRRPCTTSSPLHGIRRTRRSFGRSNLSQCKDMMDTTRDSGEMEAIQDASTSDMGGMPIGESSDCRRGSITVAERLARKANRVQSPAGSPDFRSCLFRRTTETTQEVDLRMDFARICTAFLRFKDVSWSYGCVEHLPGRILSKLDTFRVHRYYTRPQEENNYILNMITFWIPAVVSTGSGVTTLATWASSRLSEIVRRILHMDEVLLPTNWIKNDMIQTTPSNPSMMIPRDNYRSTSTRVVVLHSLQESVCRTQASGFHTTASMLKNVRGILYFIRKSVGMVDNLFGFQIMVFVMSIITVRLLASHMCEPGSILTRFTPDVAAGQRVFSAISRFLRPLILALLHTHLTSPSSSLKISTLRALAAIFTLLFYCFSDCYANVLEGGKCPWFIPVDTVLENLICRQSSLAKPKFVHIDRLMLYEGPGFGESVRSEQT</sequence>
<protein>
    <submittedName>
        <fullName evidence="2">Uncharacterized protein</fullName>
    </submittedName>
</protein>